<dbReference type="NCBIfam" id="NF006225">
    <property type="entry name" value="PRK08354.1"/>
    <property type="match status" value="1"/>
</dbReference>
<dbReference type="InterPro" id="IPR015424">
    <property type="entry name" value="PyrdxlP-dep_Trfase"/>
</dbReference>
<dbReference type="EMBL" id="DSZT01000102">
    <property type="protein sequence ID" value="HGU41936.1"/>
    <property type="molecule type" value="Genomic_DNA"/>
</dbReference>
<organism evidence="7">
    <name type="scientific">Fervidobacterium pennivorans</name>
    <dbReference type="NCBI Taxonomy" id="93466"/>
    <lineage>
        <taxon>Bacteria</taxon>
        <taxon>Thermotogati</taxon>
        <taxon>Thermotogota</taxon>
        <taxon>Thermotogae</taxon>
        <taxon>Thermotogales</taxon>
        <taxon>Fervidobacteriaceae</taxon>
        <taxon>Fervidobacterium</taxon>
    </lineage>
</organism>
<evidence type="ECO:0000256" key="4">
    <source>
        <dbReference type="ARBA" id="ARBA00022898"/>
    </source>
</evidence>
<feature type="domain" description="Aminotransferase class I/classII large" evidence="5">
    <location>
        <begin position="53"/>
        <end position="321"/>
    </location>
</feature>
<comment type="cofactor">
    <cofactor evidence="1">
        <name>pyridoxal 5'-phosphate</name>
        <dbReference type="ChEBI" id="CHEBI:597326"/>
    </cofactor>
</comment>
<proteinExistence type="predicted"/>
<evidence type="ECO:0000256" key="2">
    <source>
        <dbReference type="ARBA" id="ARBA00022576"/>
    </source>
</evidence>
<name>A0A7C4RXZ1_FERPE</name>
<gene>
    <name evidence="7" type="ORF">ENT72_03305</name>
    <name evidence="6" type="ORF">ENU12_07570</name>
</gene>
<keyword evidence="4" id="KW-0663">Pyridoxal phosphate</keyword>
<dbReference type="Gene3D" id="3.90.1150.10">
    <property type="entry name" value="Aspartate Aminotransferase, domain 1"/>
    <property type="match status" value="1"/>
</dbReference>
<dbReference type="PANTHER" id="PTHR42885">
    <property type="entry name" value="HISTIDINOL-PHOSPHATE AMINOTRANSFERASE-RELATED"/>
    <property type="match status" value="1"/>
</dbReference>
<dbReference type="GO" id="GO:0008483">
    <property type="term" value="F:transaminase activity"/>
    <property type="evidence" value="ECO:0007669"/>
    <property type="project" value="UniProtKB-KW"/>
</dbReference>
<comment type="caution">
    <text evidence="7">The sequence shown here is derived from an EMBL/GenBank/DDBJ whole genome shotgun (WGS) entry which is preliminary data.</text>
</comment>
<dbReference type="GO" id="GO:0030170">
    <property type="term" value="F:pyridoxal phosphate binding"/>
    <property type="evidence" value="ECO:0007669"/>
    <property type="project" value="InterPro"/>
</dbReference>
<protein>
    <submittedName>
        <fullName evidence="7">Aminotransferase class I/II-fold pyridoxal phosphate-dependent enzyme</fullName>
    </submittedName>
</protein>
<evidence type="ECO:0000313" key="7">
    <source>
        <dbReference type="EMBL" id="HGU41936.1"/>
    </source>
</evidence>
<dbReference type="AlphaFoldDB" id="A0A7C4RXZ1"/>
<dbReference type="InterPro" id="IPR004839">
    <property type="entry name" value="Aminotransferase_I/II_large"/>
</dbReference>
<dbReference type="InterPro" id="IPR015421">
    <property type="entry name" value="PyrdxlP-dep_Trfase_major"/>
</dbReference>
<dbReference type="EMBL" id="DTBH01000153">
    <property type="protein sequence ID" value="HGQ77741.1"/>
    <property type="molecule type" value="Genomic_DNA"/>
</dbReference>
<dbReference type="InterPro" id="IPR015422">
    <property type="entry name" value="PyrdxlP-dep_Trfase_small"/>
</dbReference>
<dbReference type="Pfam" id="PF00155">
    <property type="entry name" value="Aminotran_1_2"/>
    <property type="match status" value="1"/>
</dbReference>
<evidence type="ECO:0000256" key="3">
    <source>
        <dbReference type="ARBA" id="ARBA00022679"/>
    </source>
</evidence>
<dbReference type="CDD" id="cd00609">
    <property type="entry name" value="AAT_like"/>
    <property type="match status" value="1"/>
</dbReference>
<sequence length="333" mass="39159">MHGGVKEENVVDFSISVNTFIPDFIILEDNLKYEKKYTYVEWIEEDFRKIFGEESIIVAGATEAFHIIGWTIMRDASVIIPQPNYTEYERVATFSSANVRKVWILEEKTLKFEKLLPVIDEEVRKYGKVVLITGNPNNPTGIYEDISKFIETIDYLYGDKVTFVLDEAFIDFVSKEKIVPIDIDKFENVILVRTFTKILGIPGVRIGYVKTKKYKSIFEHYRSPWAIGGMGYGVIEQIIKNHQEYKRFTQNTATYYHKERQKFTEFIQFPSSTNYFVCHIGDEDKWFELARQNKIHTRKMHDFGMNGYTRIGLKSQQENAILYELLKQHRKEL</sequence>
<keyword evidence="3 7" id="KW-0808">Transferase</keyword>
<reference evidence="7" key="1">
    <citation type="journal article" date="2020" name="mSystems">
        <title>Genome- and Community-Level Interaction Insights into Carbon Utilization and Element Cycling Functions of Hydrothermarchaeota in Hydrothermal Sediment.</title>
        <authorList>
            <person name="Zhou Z."/>
            <person name="Liu Y."/>
            <person name="Xu W."/>
            <person name="Pan J."/>
            <person name="Luo Z.H."/>
            <person name="Li M."/>
        </authorList>
    </citation>
    <scope>NUCLEOTIDE SEQUENCE [LARGE SCALE GENOMIC DNA]</scope>
    <source>
        <strain evidence="7">SpSt-604</strain>
        <strain evidence="6">SpSt-640</strain>
    </source>
</reference>
<evidence type="ECO:0000259" key="5">
    <source>
        <dbReference type="Pfam" id="PF00155"/>
    </source>
</evidence>
<evidence type="ECO:0000256" key="1">
    <source>
        <dbReference type="ARBA" id="ARBA00001933"/>
    </source>
</evidence>
<evidence type="ECO:0000313" key="6">
    <source>
        <dbReference type="EMBL" id="HGQ77741.1"/>
    </source>
</evidence>
<keyword evidence="2 7" id="KW-0032">Aminotransferase</keyword>
<dbReference type="PANTHER" id="PTHR42885:SF2">
    <property type="entry name" value="HISTIDINOL-PHOSPHATE AMINOTRANSFERASE"/>
    <property type="match status" value="1"/>
</dbReference>
<dbReference type="SUPFAM" id="SSF53383">
    <property type="entry name" value="PLP-dependent transferases"/>
    <property type="match status" value="1"/>
</dbReference>
<dbReference type="Gene3D" id="3.40.640.10">
    <property type="entry name" value="Type I PLP-dependent aspartate aminotransferase-like (Major domain)"/>
    <property type="match status" value="1"/>
</dbReference>
<accession>A0A7C4RXZ1</accession>